<dbReference type="Proteomes" id="UP000324575">
    <property type="component" value="Unassembled WGS sequence"/>
</dbReference>
<evidence type="ECO:0000313" key="1">
    <source>
        <dbReference type="EMBL" id="KAA6303134.1"/>
    </source>
</evidence>
<gene>
    <name evidence="1" type="ORF">EZS26_000737</name>
</gene>
<evidence type="ECO:0000313" key="2">
    <source>
        <dbReference type="Proteomes" id="UP000324575"/>
    </source>
</evidence>
<sequence>MAVADLNNEKQEVITANDNIVIVDNFQSIRGGRTLDVTGFTPEVINAGHVIIKETATGNYKPMPVATEETTEYAELPDEHTYAGILINSILTKKPFAGILVRGTVNPAAAPYAMTNILAAVKTALPLIDFRED</sequence>
<dbReference type="AlphaFoldDB" id="A0A5M8P426"/>
<accession>A0A5M8P426</accession>
<reference evidence="1 2" key="1">
    <citation type="submission" date="2019-03" db="EMBL/GenBank/DDBJ databases">
        <title>Single cell metagenomics reveals metabolic interactions within the superorganism composed of flagellate Streblomastix strix and complex community of Bacteroidetes bacteria on its surface.</title>
        <authorList>
            <person name="Treitli S.C."/>
            <person name="Kolisko M."/>
            <person name="Husnik F."/>
            <person name="Keeling P."/>
            <person name="Hampl V."/>
        </authorList>
    </citation>
    <scope>NUCLEOTIDE SEQUENCE [LARGE SCALE GENOMIC DNA]</scope>
    <source>
        <strain evidence="1">St1</strain>
    </source>
</reference>
<organism evidence="1 2">
    <name type="scientific">Candidatus Ordinivivax streblomastigis</name>
    <dbReference type="NCBI Taxonomy" id="2540710"/>
    <lineage>
        <taxon>Bacteria</taxon>
        <taxon>Pseudomonadati</taxon>
        <taxon>Bacteroidota</taxon>
        <taxon>Bacteroidia</taxon>
        <taxon>Bacteroidales</taxon>
        <taxon>Candidatus Ordinivivax</taxon>
    </lineage>
</organism>
<protein>
    <submittedName>
        <fullName evidence="1">Uncharacterized protein</fullName>
    </submittedName>
</protein>
<comment type="caution">
    <text evidence="1">The sequence shown here is derived from an EMBL/GenBank/DDBJ whole genome shotgun (WGS) entry which is preliminary data.</text>
</comment>
<dbReference type="EMBL" id="SNRX01000003">
    <property type="protein sequence ID" value="KAA6303134.1"/>
    <property type="molecule type" value="Genomic_DNA"/>
</dbReference>
<proteinExistence type="predicted"/>
<name>A0A5M8P426_9BACT</name>